<name>A0A0D2JB91_9BACT</name>
<feature type="chain" id="PRO_5002245222" description="Molecular chaperone Skp" evidence="4">
    <location>
        <begin position="27"/>
        <end position="181"/>
    </location>
</feature>
<keyword evidence="3" id="KW-0175">Coiled coil</keyword>
<dbReference type="Gene3D" id="3.30.910.20">
    <property type="entry name" value="Skp domain"/>
    <property type="match status" value="1"/>
</dbReference>
<comment type="similarity">
    <text evidence="1">Belongs to the Skp family.</text>
</comment>
<accession>A0A0D2JB91</accession>
<keyword evidence="6" id="KW-1185">Reference proteome</keyword>
<sequence>MPGAGLIKTVLCLFCLGMFFPAVSQAGGVVWVVDLDRALSLTSQGKAVLAGVMEKADARETELRGLAKEIEILRKDLTVGGMLFSPEARQEKKRELKDKMRSLRRRQRKSLLELNQIKEDALAQLKARMLSLLAEMASAHKVSYVFKAKDLLYHSSGVDVTDRLVHAFNRFEQGENAPKLN</sequence>
<dbReference type="GO" id="GO:0051082">
    <property type="term" value="F:unfolded protein binding"/>
    <property type="evidence" value="ECO:0007669"/>
    <property type="project" value="InterPro"/>
</dbReference>
<dbReference type="GO" id="GO:0050821">
    <property type="term" value="P:protein stabilization"/>
    <property type="evidence" value="ECO:0007669"/>
    <property type="project" value="TreeGrafter"/>
</dbReference>
<evidence type="ECO:0000313" key="5">
    <source>
        <dbReference type="EMBL" id="KIX15399.1"/>
    </source>
</evidence>
<evidence type="ECO:0000256" key="4">
    <source>
        <dbReference type="SAM" id="SignalP"/>
    </source>
</evidence>
<dbReference type="GO" id="GO:0005829">
    <property type="term" value="C:cytosol"/>
    <property type="evidence" value="ECO:0007669"/>
    <property type="project" value="TreeGrafter"/>
</dbReference>
<dbReference type="InterPro" id="IPR005632">
    <property type="entry name" value="Chaperone_Skp"/>
</dbReference>
<dbReference type="SUPFAM" id="SSF111384">
    <property type="entry name" value="OmpH-like"/>
    <property type="match status" value="1"/>
</dbReference>
<comment type="caution">
    <text evidence="5">The sequence shown here is derived from an EMBL/GenBank/DDBJ whole genome shotgun (WGS) entry which is preliminary data.</text>
</comment>
<feature type="coiled-coil region" evidence="3">
    <location>
        <begin position="56"/>
        <end position="135"/>
    </location>
</feature>
<dbReference type="PANTHER" id="PTHR35089">
    <property type="entry name" value="CHAPERONE PROTEIN SKP"/>
    <property type="match status" value="1"/>
</dbReference>
<dbReference type="Pfam" id="PF03938">
    <property type="entry name" value="OmpH"/>
    <property type="match status" value="1"/>
</dbReference>
<reference evidence="5 6" key="1">
    <citation type="submission" date="2013-11" db="EMBL/GenBank/DDBJ databases">
        <title>Metagenomic analysis of a methanogenic consortium involved in long chain n-alkane degradation.</title>
        <authorList>
            <person name="Davidova I.A."/>
            <person name="Callaghan A.V."/>
            <person name="Wawrik B."/>
            <person name="Pruitt S."/>
            <person name="Marks C."/>
            <person name="Duncan K.E."/>
            <person name="Suflita J.M."/>
        </authorList>
    </citation>
    <scope>NUCLEOTIDE SEQUENCE [LARGE SCALE GENOMIC DNA]</scope>
    <source>
        <strain evidence="5 6">SPR</strain>
    </source>
</reference>
<dbReference type="EMBL" id="AZAC01000003">
    <property type="protein sequence ID" value="KIX15399.1"/>
    <property type="molecule type" value="Genomic_DNA"/>
</dbReference>
<organism evidence="5 6">
    <name type="scientific">Dethiosulfatarculus sandiegensis</name>
    <dbReference type="NCBI Taxonomy" id="1429043"/>
    <lineage>
        <taxon>Bacteria</taxon>
        <taxon>Pseudomonadati</taxon>
        <taxon>Thermodesulfobacteriota</taxon>
        <taxon>Desulfarculia</taxon>
        <taxon>Desulfarculales</taxon>
        <taxon>Desulfarculaceae</taxon>
        <taxon>Dethiosulfatarculus</taxon>
    </lineage>
</organism>
<dbReference type="SMART" id="SM00935">
    <property type="entry name" value="OmpH"/>
    <property type="match status" value="1"/>
</dbReference>
<dbReference type="PANTHER" id="PTHR35089:SF1">
    <property type="entry name" value="CHAPERONE PROTEIN SKP"/>
    <property type="match status" value="1"/>
</dbReference>
<dbReference type="InterPro" id="IPR024930">
    <property type="entry name" value="Skp_dom_sf"/>
</dbReference>
<evidence type="ECO:0000256" key="3">
    <source>
        <dbReference type="SAM" id="Coils"/>
    </source>
</evidence>
<keyword evidence="2 4" id="KW-0732">Signal</keyword>
<feature type="signal peptide" evidence="4">
    <location>
        <begin position="1"/>
        <end position="26"/>
    </location>
</feature>
<gene>
    <name evidence="5" type="ORF">X474_03545</name>
</gene>
<protein>
    <recommendedName>
        <fullName evidence="7">Molecular chaperone Skp</fullName>
    </recommendedName>
</protein>
<evidence type="ECO:0008006" key="7">
    <source>
        <dbReference type="Google" id="ProtNLM"/>
    </source>
</evidence>
<dbReference type="AlphaFoldDB" id="A0A0D2JB91"/>
<proteinExistence type="inferred from homology"/>
<dbReference type="STRING" id="1429043.X474_03545"/>
<evidence type="ECO:0000256" key="2">
    <source>
        <dbReference type="ARBA" id="ARBA00022729"/>
    </source>
</evidence>
<dbReference type="InParanoid" id="A0A0D2JB91"/>
<evidence type="ECO:0000256" key="1">
    <source>
        <dbReference type="ARBA" id="ARBA00009091"/>
    </source>
</evidence>
<dbReference type="Proteomes" id="UP000032233">
    <property type="component" value="Unassembled WGS sequence"/>
</dbReference>
<evidence type="ECO:0000313" key="6">
    <source>
        <dbReference type="Proteomes" id="UP000032233"/>
    </source>
</evidence>